<evidence type="ECO:0000256" key="1">
    <source>
        <dbReference type="ARBA" id="ARBA00004141"/>
    </source>
</evidence>
<dbReference type="InterPro" id="IPR008521">
    <property type="entry name" value="Mg_trans_NIPA"/>
</dbReference>
<feature type="transmembrane region" description="Helical" evidence="5">
    <location>
        <begin position="179"/>
        <end position="198"/>
    </location>
</feature>
<gene>
    <name evidence="6" type="ORF">E1809_02385</name>
</gene>
<evidence type="ECO:0000313" key="7">
    <source>
        <dbReference type="Proteomes" id="UP000295511"/>
    </source>
</evidence>
<keyword evidence="7" id="KW-1185">Reference proteome</keyword>
<feature type="transmembrane region" description="Helical" evidence="5">
    <location>
        <begin position="12"/>
        <end position="32"/>
    </location>
</feature>
<feature type="transmembrane region" description="Helical" evidence="5">
    <location>
        <begin position="218"/>
        <end position="237"/>
    </location>
</feature>
<feature type="transmembrane region" description="Helical" evidence="5">
    <location>
        <begin position="276"/>
        <end position="296"/>
    </location>
</feature>
<dbReference type="PANTHER" id="PTHR40761:SF1">
    <property type="entry name" value="CONSERVED INTEGRAL MEMBRANE ALANINE VALINE AND LEUCINE RICH PROTEIN-RELATED"/>
    <property type="match status" value="1"/>
</dbReference>
<dbReference type="OrthoDB" id="5187629at2"/>
<dbReference type="RefSeq" id="WP_133202628.1">
    <property type="nucleotide sequence ID" value="NZ_SMRU01000002.1"/>
</dbReference>
<dbReference type="GO" id="GO:0015095">
    <property type="term" value="F:magnesium ion transmembrane transporter activity"/>
    <property type="evidence" value="ECO:0007669"/>
    <property type="project" value="InterPro"/>
</dbReference>
<evidence type="ECO:0000256" key="2">
    <source>
        <dbReference type="ARBA" id="ARBA00022692"/>
    </source>
</evidence>
<evidence type="ECO:0000256" key="5">
    <source>
        <dbReference type="SAM" id="Phobius"/>
    </source>
</evidence>
<dbReference type="EMBL" id="SMRU01000002">
    <property type="protein sequence ID" value="TDG01367.1"/>
    <property type="molecule type" value="Genomic_DNA"/>
</dbReference>
<keyword evidence="4 5" id="KW-0472">Membrane</keyword>
<protein>
    <submittedName>
        <fullName evidence="6">Multidrug DMT transporter permease</fullName>
    </submittedName>
</protein>
<feature type="transmembrane region" description="Helical" evidence="5">
    <location>
        <begin position="66"/>
        <end position="85"/>
    </location>
</feature>
<feature type="transmembrane region" description="Helical" evidence="5">
    <location>
        <begin position="151"/>
        <end position="172"/>
    </location>
</feature>
<dbReference type="Proteomes" id="UP000295511">
    <property type="component" value="Unassembled WGS sequence"/>
</dbReference>
<keyword evidence="2 5" id="KW-0812">Transmembrane</keyword>
<feature type="transmembrane region" description="Helical" evidence="5">
    <location>
        <begin position="91"/>
        <end position="108"/>
    </location>
</feature>
<dbReference type="InterPro" id="IPR037185">
    <property type="entry name" value="EmrE-like"/>
</dbReference>
<dbReference type="SUPFAM" id="SSF103481">
    <property type="entry name" value="Multidrug resistance efflux transporter EmrE"/>
    <property type="match status" value="1"/>
</dbReference>
<dbReference type="GO" id="GO:0016020">
    <property type="term" value="C:membrane"/>
    <property type="evidence" value="ECO:0007669"/>
    <property type="project" value="UniProtKB-SubCell"/>
</dbReference>
<dbReference type="Pfam" id="PF05653">
    <property type="entry name" value="Mg_trans_NIPA"/>
    <property type="match status" value="1"/>
</dbReference>
<reference evidence="6 7" key="1">
    <citation type="submission" date="2019-03" db="EMBL/GenBank/DDBJ databases">
        <title>Whole genome sequence of Arthrobacter sp JH1-1.</title>
        <authorList>
            <person name="Trinh H.N."/>
        </authorList>
    </citation>
    <scope>NUCLEOTIDE SEQUENCE [LARGE SCALE GENOMIC DNA]</scope>
    <source>
        <strain evidence="6 7">JH1-1</strain>
    </source>
</reference>
<proteinExistence type="predicted"/>
<keyword evidence="3 5" id="KW-1133">Transmembrane helix</keyword>
<dbReference type="AlphaFoldDB" id="A0A4R5KZM4"/>
<feature type="transmembrane region" description="Helical" evidence="5">
    <location>
        <begin position="120"/>
        <end position="139"/>
    </location>
</feature>
<dbReference type="PANTHER" id="PTHR40761">
    <property type="entry name" value="CONSERVED INTEGRAL MEMBRANE ALANINE VALINE AND LEUCINE RICH PROTEIN-RELATED"/>
    <property type="match status" value="1"/>
</dbReference>
<organism evidence="6 7">
    <name type="scientific">Arthrobacter terricola</name>
    <dbReference type="NCBI Taxonomy" id="2547396"/>
    <lineage>
        <taxon>Bacteria</taxon>
        <taxon>Bacillati</taxon>
        <taxon>Actinomycetota</taxon>
        <taxon>Actinomycetes</taxon>
        <taxon>Micrococcales</taxon>
        <taxon>Micrococcaceae</taxon>
        <taxon>Arthrobacter</taxon>
    </lineage>
</organism>
<evidence type="ECO:0000256" key="3">
    <source>
        <dbReference type="ARBA" id="ARBA00022989"/>
    </source>
</evidence>
<evidence type="ECO:0000256" key="4">
    <source>
        <dbReference type="ARBA" id="ARBA00023136"/>
    </source>
</evidence>
<feature type="transmembrane region" description="Helical" evidence="5">
    <location>
        <begin position="249"/>
        <end position="270"/>
    </location>
</feature>
<name>A0A4R5KZM4_9MICC</name>
<evidence type="ECO:0000313" key="6">
    <source>
        <dbReference type="EMBL" id="TDG01367.1"/>
    </source>
</evidence>
<comment type="caution">
    <text evidence="6">The sequence shown here is derived from an EMBL/GenBank/DDBJ whole genome shotgun (WGS) entry which is preliminary data.</text>
</comment>
<accession>A0A4R5KZM4</accession>
<sequence length="312" mass="32524">MAMELISLTPTQALGIPVALIGSVFLALGAQFQHRGVSAGKSGDGTGKKTGLKLTDLFTLVRRPSWIAGTLMLGLAVILQLFSLYLAPLTVVQPLGALALVITAVLNARTNRTKLGTQTIRAVTFCVGGIGLFVTVAALTTTTVPIHDTQLIIVVAVLTVVLVVFAAVFVFLRRKLTPLSYIVAAGVLFGFVATLAKVVIDRVHTLVRFGFHFEPGDALTFVCVTGLIAAALSGSYFVQTAYSSGPPDLVVAGLTVIDPLIGVSIGIAVLGEASSAPLWAGIVFILAGALAVYGVFQLSVRHARPIPAEPRL</sequence>
<comment type="subcellular location">
    <subcellularLocation>
        <location evidence="1">Membrane</location>
        <topology evidence="1">Multi-pass membrane protein</topology>
    </subcellularLocation>
</comment>